<dbReference type="EMBL" id="CP036280">
    <property type="protein sequence ID" value="QDU70185.1"/>
    <property type="molecule type" value="Genomic_DNA"/>
</dbReference>
<evidence type="ECO:0000256" key="6">
    <source>
        <dbReference type="ARBA" id="ARBA00023239"/>
    </source>
</evidence>
<comment type="catalytic activity">
    <reaction evidence="1 7">
        <text>2-(N(omega)-L-arginino)succinate = fumarate + L-arginine</text>
        <dbReference type="Rhea" id="RHEA:24020"/>
        <dbReference type="ChEBI" id="CHEBI:29806"/>
        <dbReference type="ChEBI" id="CHEBI:32682"/>
        <dbReference type="ChEBI" id="CHEBI:57472"/>
        <dbReference type="EC" id="4.3.2.1"/>
    </reaction>
</comment>
<accession>A0A518BTA6</accession>
<keyword evidence="5 7" id="KW-0028">Amino-acid biosynthesis</keyword>
<feature type="region of interest" description="Disordered" evidence="8">
    <location>
        <begin position="1"/>
        <end position="20"/>
    </location>
</feature>
<reference evidence="11 12" key="1">
    <citation type="submission" date="2019-02" db="EMBL/GenBank/DDBJ databases">
        <title>Deep-cultivation of Planctomycetes and their phenomic and genomic characterization uncovers novel biology.</title>
        <authorList>
            <person name="Wiegand S."/>
            <person name="Jogler M."/>
            <person name="Boedeker C."/>
            <person name="Pinto D."/>
            <person name="Vollmers J."/>
            <person name="Rivas-Marin E."/>
            <person name="Kohn T."/>
            <person name="Peeters S.H."/>
            <person name="Heuer A."/>
            <person name="Rast P."/>
            <person name="Oberbeckmann S."/>
            <person name="Bunk B."/>
            <person name="Jeske O."/>
            <person name="Meyerdierks A."/>
            <person name="Storesund J.E."/>
            <person name="Kallscheuer N."/>
            <person name="Luecker S."/>
            <person name="Lage O.M."/>
            <person name="Pohl T."/>
            <person name="Merkel B.J."/>
            <person name="Hornburger P."/>
            <person name="Mueller R.-W."/>
            <person name="Bruemmer F."/>
            <person name="Labrenz M."/>
            <person name="Spormann A.M."/>
            <person name="Op den Camp H."/>
            <person name="Overmann J."/>
            <person name="Amann R."/>
            <person name="Jetten M.S.M."/>
            <person name="Mascher T."/>
            <person name="Medema M.H."/>
            <person name="Devos D.P."/>
            <person name="Kaster A.-K."/>
            <person name="Ovreas L."/>
            <person name="Rohde M."/>
            <person name="Galperin M.Y."/>
            <person name="Jogler C."/>
        </authorList>
    </citation>
    <scope>NUCLEOTIDE SEQUENCE [LARGE SCALE GENOMIC DNA]</scope>
    <source>
        <strain evidence="11 12">Pan265</strain>
    </source>
</reference>
<dbReference type="Pfam" id="PF00206">
    <property type="entry name" value="Lyase_1"/>
    <property type="match status" value="1"/>
</dbReference>
<dbReference type="UniPathway" id="UPA00068">
    <property type="reaction ID" value="UER00114"/>
</dbReference>
<evidence type="ECO:0000313" key="11">
    <source>
        <dbReference type="EMBL" id="QDU70185.1"/>
    </source>
</evidence>
<dbReference type="InterPro" id="IPR024083">
    <property type="entry name" value="Fumarase/histidase_N"/>
</dbReference>
<gene>
    <name evidence="7" type="primary">argH</name>
    <name evidence="11" type="ORF">Pan265_00070</name>
</gene>
<evidence type="ECO:0000256" key="3">
    <source>
        <dbReference type="ARBA" id="ARBA00012338"/>
    </source>
</evidence>
<dbReference type="PRINTS" id="PR00149">
    <property type="entry name" value="FUMRATELYASE"/>
</dbReference>
<evidence type="ECO:0000256" key="1">
    <source>
        <dbReference type="ARBA" id="ARBA00000985"/>
    </source>
</evidence>
<proteinExistence type="inferred from homology"/>
<evidence type="ECO:0000256" key="8">
    <source>
        <dbReference type="SAM" id="MobiDB-lite"/>
    </source>
</evidence>
<evidence type="ECO:0000256" key="5">
    <source>
        <dbReference type="ARBA" id="ARBA00022605"/>
    </source>
</evidence>
<dbReference type="AlphaFoldDB" id="A0A518BTA6"/>
<evidence type="ECO:0000259" key="9">
    <source>
        <dbReference type="Pfam" id="PF00206"/>
    </source>
</evidence>
<sequence>MSDTKTTSKPWEHAKSSGSETDPLAARFVSSIDYDWRLYKQDIRGSIAHATMLEQVGLITAGDLEAIEAGLRAIESEIDERGRGWPGFTYELEDIHMCVEAALIERVGEPGRKLHTGRSRNDQVALDLMLWVRDAIEERVTPLLDALTDGLVALAERDGAIVMPSYTHLQRAQPIVVGGELFAWHEAFVRAGQRVAQVGVDMYHSPLGSGAVAGTSLPLNRDMTAEALDFPLNASSSIDATANRDAAVDFVYALSMTAMTLSRWAEQWIIYASTEFGFIKLDDAYTTGSSMMPQKQNPDMLELIRGKCGAVYGSLVALLTTLKGLPIAYNRDLQEDKKHVFRAFDDVCDCLEMAAKIVAGTTFQKERIASTLDRGYLDATSLADYLVTKGVPFRTAHQVVGRLVQVSEERGLGALGKLSLEQFRAESELVEADVFDWLGAENVVKRYQSDGNAGLSGFVSLLEWVRSEGAAEGEALEWDDMVSGLRNLADQMEAEHASKPKGAD</sequence>
<feature type="domain" description="Argininosuccinate lyase C-terminal" evidence="10">
    <location>
        <begin position="376"/>
        <end position="445"/>
    </location>
</feature>
<dbReference type="NCBIfam" id="TIGR00838">
    <property type="entry name" value="argH"/>
    <property type="match status" value="1"/>
</dbReference>
<dbReference type="InterPro" id="IPR008948">
    <property type="entry name" value="L-Aspartase-like"/>
</dbReference>
<dbReference type="InterPro" id="IPR009049">
    <property type="entry name" value="Argininosuccinate_lyase"/>
</dbReference>
<dbReference type="FunFam" id="1.10.40.30:FF:000001">
    <property type="entry name" value="Argininosuccinate lyase"/>
    <property type="match status" value="1"/>
</dbReference>
<dbReference type="InterPro" id="IPR022761">
    <property type="entry name" value="Fumarate_lyase_N"/>
</dbReference>
<dbReference type="Pfam" id="PF14698">
    <property type="entry name" value="ASL_C2"/>
    <property type="match status" value="1"/>
</dbReference>
<evidence type="ECO:0000313" key="12">
    <source>
        <dbReference type="Proteomes" id="UP000320386"/>
    </source>
</evidence>
<comment type="subcellular location">
    <subcellularLocation>
        <location evidence="7">Cytoplasm</location>
    </subcellularLocation>
</comment>
<dbReference type="KEGG" id="mcad:Pan265_00070"/>
<organism evidence="11 12">
    <name type="scientific">Mucisphaera calidilacus</name>
    <dbReference type="NCBI Taxonomy" id="2527982"/>
    <lineage>
        <taxon>Bacteria</taxon>
        <taxon>Pseudomonadati</taxon>
        <taxon>Planctomycetota</taxon>
        <taxon>Phycisphaerae</taxon>
        <taxon>Phycisphaerales</taxon>
        <taxon>Phycisphaeraceae</taxon>
        <taxon>Mucisphaera</taxon>
    </lineage>
</organism>
<dbReference type="GO" id="GO:0004056">
    <property type="term" value="F:argininosuccinate lyase activity"/>
    <property type="evidence" value="ECO:0007669"/>
    <property type="project" value="UniProtKB-UniRule"/>
</dbReference>
<keyword evidence="7" id="KW-0963">Cytoplasm</keyword>
<dbReference type="GO" id="GO:0042450">
    <property type="term" value="P:L-arginine biosynthetic process via ornithine"/>
    <property type="evidence" value="ECO:0007669"/>
    <property type="project" value="UniProtKB-UniRule"/>
</dbReference>
<evidence type="ECO:0000256" key="7">
    <source>
        <dbReference type="HAMAP-Rule" id="MF_00006"/>
    </source>
</evidence>
<dbReference type="InterPro" id="IPR000362">
    <property type="entry name" value="Fumarate_lyase_fam"/>
</dbReference>
<evidence type="ECO:0000259" key="10">
    <source>
        <dbReference type="Pfam" id="PF14698"/>
    </source>
</evidence>
<feature type="domain" description="Fumarate lyase N-terminal" evidence="9">
    <location>
        <begin position="20"/>
        <end position="313"/>
    </location>
</feature>
<dbReference type="PROSITE" id="PS00163">
    <property type="entry name" value="FUMARATE_LYASES"/>
    <property type="match status" value="1"/>
</dbReference>
<dbReference type="Gene3D" id="1.10.275.10">
    <property type="entry name" value="Fumarase/aspartase (N-terminal domain)"/>
    <property type="match status" value="1"/>
</dbReference>
<dbReference type="HAMAP" id="MF_00006">
    <property type="entry name" value="Arg_succ_lyase"/>
    <property type="match status" value="1"/>
</dbReference>
<evidence type="ECO:0000256" key="2">
    <source>
        <dbReference type="ARBA" id="ARBA00004941"/>
    </source>
</evidence>
<comment type="similarity">
    <text evidence="7">Belongs to the lyase 1 family. Argininosuccinate lyase subfamily.</text>
</comment>
<dbReference type="FunFam" id="1.20.200.10:FF:000015">
    <property type="entry name" value="argininosuccinate lyase isoform X2"/>
    <property type="match status" value="1"/>
</dbReference>
<dbReference type="PRINTS" id="PR00145">
    <property type="entry name" value="ARGSUCLYASE"/>
</dbReference>
<comment type="pathway">
    <text evidence="2 7">Amino-acid biosynthesis; L-arginine biosynthesis; L-arginine from L-ornithine and carbamoyl phosphate: step 3/3.</text>
</comment>
<keyword evidence="4 7" id="KW-0055">Arginine biosynthesis</keyword>
<dbReference type="Gene3D" id="1.10.40.30">
    <property type="entry name" value="Fumarase/aspartase (C-terminal domain)"/>
    <property type="match status" value="1"/>
</dbReference>
<dbReference type="SUPFAM" id="SSF48557">
    <property type="entry name" value="L-aspartase-like"/>
    <property type="match status" value="1"/>
</dbReference>
<dbReference type="CDD" id="cd01359">
    <property type="entry name" value="Argininosuccinate_lyase"/>
    <property type="match status" value="1"/>
</dbReference>
<dbReference type="InterPro" id="IPR020557">
    <property type="entry name" value="Fumarate_lyase_CS"/>
</dbReference>
<dbReference type="Proteomes" id="UP000320386">
    <property type="component" value="Chromosome"/>
</dbReference>
<protein>
    <recommendedName>
        <fullName evidence="3 7">Argininosuccinate lyase</fullName>
        <shortName evidence="7">ASAL</shortName>
        <ecNumber evidence="3 7">4.3.2.1</ecNumber>
    </recommendedName>
    <alternativeName>
        <fullName evidence="7">Arginosuccinase</fullName>
    </alternativeName>
</protein>
<dbReference type="GO" id="GO:0005829">
    <property type="term" value="C:cytosol"/>
    <property type="evidence" value="ECO:0007669"/>
    <property type="project" value="TreeGrafter"/>
</dbReference>
<evidence type="ECO:0000256" key="4">
    <source>
        <dbReference type="ARBA" id="ARBA00022571"/>
    </source>
</evidence>
<dbReference type="EC" id="4.3.2.1" evidence="3 7"/>
<dbReference type="OrthoDB" id="9769623at2"/>
<keyword evidence="12" id="KW-1185">Reference proteome</keyword>
<dbReference type="PANTHER" id="PTHR43814:SF1">
    <property type="entry name" value="ARGININOSUCCINATE LYASE"/>
    <property type="match status" value="1"/>
</dbReference>
<dbReference type="Gene3D" id="1.20.200.10">
    <property type="entry name" value="Fumarase/aspartase (Central domain)"/>
    <property type="match status" value="1"/>
</dbReference>
<dbReference type="RefSeq" id="WP_145444156.1">
    <property type="nucleotide sequence ID" value="NZ_CP036280.1"/>
</dbReference>
<dbReference type="PANTHER" id="PTHR43814">
    <property type="entry name" value="ARGININOSUCCINATE LYASE"/>
    <property type="match status" value="1"/>
</dbReference>
<dbReference type="FunFam" id="1.10.275.10:FF:000002">
    <property type="entry name" value="Argininosuccinate lyase"/>
    <property type="match status" value="1"/>
</dbReference>
<keyword evidence="6 7" id="KW-0456">Lyase</keyword>
<name>A0A518BTA6_9BACT</name>
<dbReference type="InterPro" id="IPR029419">
    <property type="entry name" value="Arg_succ_lyase_C"/>
</dbReference>